<keyword evidence="5" id="KW-1185">Reference proteome</keyword>
<feature type="domain" description="Sulfatase-modifying factor enzyme-like" evidence="3">
    <location>
        <begin position="30"/>
        <end position="321"/>
    </location>
</feature>
<dbReference type="Gene3D" id="3.90.1580.10">
    <property type="entry name" value="paralog of FGE (formylglycine-generating enzyme)"/>
    <property type="match status" value="1"/>
</dbReference>
<feature type="region of interest" description="Disordered" evidence="1">
    <location>
        <begin position="258"/>
        <end position="278"/>
    </location>
</feature>
<dbReference type="PANTHER" id="PTHR23150">
    <property type="entry name" value="SULFATASE MODIFYING FACTOR 1, 2"/>
    <property type="match status" value="1"/>
</dbReference>
<accession>A0ABX5F902</accession>
<evidence type="ECO:0000256" key="1">
    <source>
        <dbReference type="SAM" id="MobiDB-lite"/>
    </source>
</evidence>
<keyword evidence="4" id="KW-0449">Lipoprotein</keyword>
<dbReference type="InterPro" id="IPR016187">
    <property type="entry name" value="CTDL_fold"/>
</dbReference>
<sequence length="329" mass="35374">MLAALLILALGMGVVLLWPAPAPAADPCPPSMAPIPGGRYRIGAAGRLPEEAPSEAPVRLQPFCIGRTEVTNRAFAAFVAATGYRTQAEQPLPPEQFPELSDAERRPGSVVFRPPSPGEPLAELSWWHWVPGADWRHPEGPGSSIDDRLDHPVVQVSLADAEAYAAWAGAALPSEAQWEYAARGGLRDRAFSWGNTWRPGLANTWQGEFPVSNSAEDGFSGTAPVGRFPPNGYGLQDMTGNVWEWTADWYRPGHERLAGQDDPVLADPAASSDPREPGVAKHVIKGGSFLCAPNYCSRYRPAAREAESPDTGTSHIGFRLVFPALTTHG</sequence>
<evidence type="ECO:0000313" key="5">
    <source>
        <dbReference type="Proteomes" id="UP000238218"/>
    </source>
</evidence>
<name>A0ABX5F902_9CHRO</name>
<evidence type="ECO:0000256" key="2">
    <source>
        <dbReference type="SAM" id="SignalP"/>
    </source>
</evidence>
<dbReference type="PANTHER" id="PTHR23150:SF19">
    <property type="entry name" value="FORMYLGLYCINE-GENERATING ENZYME"/>
    <property type="match status" value="1"/>
</dbReference>
<dbReference type="EMBL" id="PVWP01000004">
    <property type="protein sequence ID" value="PSB38039.1"/>
    <property type="molecule type" value="Genomic_DNA"/>
</dbReference>
<evidence type="ECO:0000313" key="4">
    <source>
        <dbReference type="EMBL" id="PSB38039.1"/>
    </source>
</evidence>
<reference evidence="4 5" key="1">
    <citation type="submission" date="2018-02" db="EMBL/GenBank/DDBJ databases">
        <authorList>
            <person name="Moore K."/>
            <person name="Momper L."/>
        </authorList>
    </citation>
    <scope>NUCLEOTIDE SEQUENCE [LARGE SCALE GENOMIC DNA]</scope>
    <source>
        <strain evidence="4 5">CCALA 015</strain>
    </source>
</reference>
<feature type="chain" id="PRO_5047151761" evidence="2">
    <location>
        <begin position="25"/>
        <end position="329"/>
    </location>
</feature>
<protein>
    <submittedName>
        <fullName evidence="4">Gliding motility-associated lipoprotein GldK</fullName>
    </submittedName>
</protein>
<evidence type="ECO:0000259" key="3">
    <source>
        <dbReference type="Pfam" id="PF03781"/>
    </source>
</evidence>
<dbReference type="InterPro" id="IPR042095">
    <property type="entry name" value="SUMF_sf"/>
</dbReference>
<dbReference type="Pfam" id="PF03781">
    <property type="entry name" value="FGE-sulfatase"/>
    <property type="match status" value="1"/>
</dbReference>
<gene>
    <name evidence="4" type="ORF">C7B81_07460</name>
</gene>
<dbReference type="InterPro" id="IPR051043">
    <property type="entry name" value="Sulfatase_Mod_Factor_Kinase"/>
</dbReference>
<dbReference type="Proteomes" id="UP000238218">
    <property type="component" value="Unassembled WGS sequence"/>
</dbReference>
<proteinExistence type="predicted"/>
<organism evidence="4 5">
    <name type="scientific">Aphanothece cf. minutissima CCALA 015</name>
    <dbReference type="NCBI Taxonomy" id="2107695"/>
    <lineage>
        <taxon>Bacteria</taxon>
        <taxon>Bacillati</taxon>
        <taxon>Cyanobacteriota</taxon>
        <taxon>Cyanophyceae</taxon>
        <taxon>Oscillatoriophycideae</taxon>
        <taxon>Chroococcales</taxon>
        <taxon>Aphanothecaceae</taxon>
        <taxon>Aphanothece</taxon>
    </lineage>
</organism>
<dbReference type="InterPro" id="IPR005532">
    <property type="entry name" value="SUMF_dom"/>
</dbReference>
<feature type="signal peptide" evidence="2">
    <location>
        <begin position="1"/>
        <end position="24"/>
    </location>
</feature>
<comment type="caution">
    <text evidence="4">The sequence shown here is derived from an EMBL/GenBank/DDBJ whole genome shotgun (WGS) entry which is preliminary data.</text>
</comment>
<reference evidence="4 5" key="2">
    <citation type="submission" date="2018-03" db="EMBL/GenBank/DDBJ databases">
        <title>The ancient ancestry and fast evolution of plastids.</title>
        <authorList>
            <person name="Moore K.R."/>
            <person name="Magnabosco C."/>
            <person name="Momper L."/>
            <person name="Gold D.A."/>
            <person name="Bosak T."/>
            <person name="Fournier G.P."/>
        </authorList>
    </citation>
    <scope>NUCLEOTIDE SEQUENCE [LARGE SCALE GENOMIC DNA]</scope>
    <source>
        <strain evidence="4 5">CCALA 015</strain>
    </source>
</reference>
<dbReference type="SUPFAM" id="SSF56436">
    <property type="entry name" value="C-type lectin-like"/>
    <property type="match status" value="1"/>
</dbReference>
<keyword evidence="2" id="KW-0732">Signal</keyword>